<dbReference type="GO" id="GO:0051782">
    <property type="term" value="P:negative regulation of cell division"/>
    <property type="evidence" value="ECO:0007669"/>
    <property type="project" value="TreeGrafter"/>
</dbReference>
<feature type="domain" description="AAA" evidence="1">
    <location>
        <begin position="140"/>
        <end position="300"/>
    </location>
</feature>
<proteinExistence type="predicted"/>
<reference evidence="3" key="1">
    <citation type="submission" date="2017-08" db="EMBL/GenBank/DDBJ databases">
        <authorList>
            <person name="Varghese N."/>
            <person name="Submissions S."/>
        </authorList>
    </citation>
    <scope>NUCLEOTIDE SEQUENCE [LARGE SCALE GENOMIC DNA]</scope>
    <source>
        <strain evidence="3">USBA17B2</strain>
    </source>
</reference>
<dbReference type="InterPro" id="IPR050625">
    <property type="entry name" value="ParA/MinD_ATPase"/>
</dbReference>
<gene>
    <name evidence="2" type="ORF">SAMN05421879_101352</name>
</gene>
<evidence type="ECO:0000259" key="1">
    <source>
        <dbReference type="Pfam" id="PF13614"/>
    </source>
</evidence>
<dbReference type="Gene3D" id="3.40.50.2300">
    <property type="match status" value="1"/>
</dbReference>
<name>A0A285VCW0_9MICO</name>
<dbReference type="EMBL" id="OBQK01000001">
    <property type="protein sequence ID" value="SOC51914.1"/>
    <property type="molecule type" value="Genomic_DNA"/>
</dbReference>
<dbReference type="SUPFAM" id="SSF52540">
    <property type="entry name" value="P-loop containing nucleoside triphosphate hydrolases"/>
    <property type="match status" value="1"/>
</dbReference>
<dbReference type="Proteomes" id="UP000219688">
    <property type="component" value="Unassembled WGS sequence"/>
</dbReference>
<accession>A0A285VCW0</accession>
<dbReference type="RefSeq" id="WP_097186552.1">
    <property type="nucleotide sequence ID" value="NZ_OBQK01000001.1"/>
</dbReference>
<dbReference type="AlphaFoldDB" id="A0A285VCW0"/>
<dbReference type="PANTHER" id="PTHR43384">
    <property type="entry name" value="SEPTUM SITE-DETERMINING PROTEIN MIND HOMOLOG, CHLOROPLASTIC-RELATED"/>
    <property type="match status" value="1"/>
</dbReference>
<dbReference type="InterPro" id="IPR027417">
    <property type="entry name" value="P-loop_NTPase"/>
</dbReference>
<dbReference type="Pfam" id="PF13614">
    <property type="entry name" value="AAA_31"/>
    <property type="match status" value="1"/>
</dbReference>
<evidence type="ECO:0000313" key="2">
    <source>
        <dbReference type="EMBL" id="SOC51914.1"/>
    </source>
</evidence>
<protein>
    <submittedName>
        <fullName evidence="2">Pilus assembly protein CpaE</fullName>
    </submittedName>
</protein>
<evidence type="ECO:0000313" key="3">
    <source>
        <dbReference type="Proteomes" id="UP000219688"/>
    </source>
</evidence>
<dbReference type="GO" id="GO:0016887">
    <property type="term" value="F:ATP hydrolysis activity"/>
    <property type="evidence" value="ECO:0007669"/>
    <property type="project" value="TreeGrafter"/>
</dbReference>
<dbReference type="GO" id="GO:0005524">
    <property type="term" value="F:ATP binding"/>
    <property type="evidence" value="ECO:0007669"/>
    <property type="project" value="TreeGrafter"/>
</dbReference>
<dbReference type="GO" id="GO:0009898">
    <property type="term" value="C:cytoplasmic side of plasma membrane"/>
    <property type="evidence" value="ECO:0007669"/>
    <property type="project" value="TreeGrafter"/>
</dbReference>
<organism evidence="2 3">
    <name type="scientific">Ornithinimicrobium cerasi</name>
    <dbReference type="NCBI Taxonomy" id="2248773"/>
    <lineage>
        <taxon>Bacteria</taxon>
        <taxon>Bacillati</taxon>
        <taxon>Actinomycetota</taxon>
        <taxon>Actinomycetes</taxon>
        <taxon>Micrococcales</taxon>
        <taxon>Ornithinimicrobiaceae</taxon>
        <taxon>Ornithinimicrobium</taxon>
    </lineage>
</organism>
<dbReference type="GO" id="GO:0005829">
    <property type="term" value="C:cytosol"/>
    <property type="evidence" value="ECO:0007669"/>
    <property type="project" value="TreeGrafter"/>
</dbReference>
<sequence length="393" mass="41656">MSAAILVTDSTEAARKVRIAGDDDLTVLRPEQLPATAPQLLALVADPEAVRSVILDVRSGAAPQGPALDIAARLAEQYPSVAVMLMTDAPESLALAAMRSGVRDLIDPSQSVEDLRWSLRRAVENKRHALVADGETFSGRVISVASPKGGVGKTTVATNLAVGLAHQAPQSTVLVDLDIQFGDVAAALDLEPTYTLGDIVVGPGLSDPMTLKTLLTRHKSGLQVVCGVHSPAEADVITPGSVEALLQLLKKEFRFVIVDTAPGMSEQTMMAIDHTTDLVLVTSLDVPGVRGLRKELELLSELELQPATRHVVINFADTDGGLTVKDVEAAIGRPVDFVIPRSSRVPRTTNQGSPIIDANPRDKVSRTLASLVGRFAHISAATGRTGRRKGRTR</sequence>
<keyword evidence="3" id="KW-1185">Reference proteome</keyword>
<dbReference type="InterPro" id="IPR025669">
    <property type="entry name" value="AAA_dom"/>
</dbReference>
<dbReference type="PANTHER" id="PTHR43384:SF13">
    <property type="entry name" value="SLR0110 PROTEIN"/>
    <property type="match status" value="1"/>
</dbReference>
<dbReference type="Gene3D" id="3.40.50.300">
    <property type="entry name" value="P-loop containing nucleotide triphosphate hydrolases"/>
    <property type="match status" value="1"/>
</dbReference>